<feature type="compositionally biased region" description="Acidic residues" evidence="2">
    <location>
        <begin position="192"/>
        <end position="208"/>
    </location>
</feature>
<feature type="compositionally biased region" description="Low complexity" evidence="2">
    <location>
        <begin position="143"/>
        <end position="188"/>
    </location>
</feature>
<evidence type="ECO:0000256" key="2">
    <source>
        <dbReference type="SAM" id="MobiDB-lite"/>
    </source>
</evidence>
<evidence type="ECO:0000256" key="1">
    <source>
        <dbReference type="PROSITE-ProRule" id="PRU00042"/>
    </source>
</evidence>
<feature type="compositionally biased region" description="Low complexity" evidence="2">
    <location>
        <begin position="105"/>
        <end position="119"/>
    </location>
</feature>
<feature type="region of interest" description="Disordered" evidence="2">
    <location>
        <begin position="1"/>
        <end position="28"/>
    </location>
</feature>
<proteinExistence type="predicted"/>
<name>A0A9P6LRQ5_9FUNG</name>
<sequence>MDEEEENESDMSVARRAREEESADTSKCPDCGKLYKHATSLLKHRWEHSMYWKSATKFLLSKHQQVQMMEAAAILLGMDESRDEDKDPIVGVFIKQRGNLATGVSTASASPPTSTKSLSGSPPPSAVNERSTVVSVSTMKQESGSMMSPPPSYNNNNNNGRGPSSSNLTTRHSVASISTASSLSSTPPSLAPDDESVAEVDEDSMMIP</sequence>
<keyword evidence="5" id="KW-1185">Reference proteome</keyword>
<feature type="domain" description="C2H2-type" evidence="3">
    <location>
        <begin position="26"/>
        <end position="49"/>
    </location>
</feature>
<keyword evidence="1" id="KW-0863">Zinc-finger</keyword>
<dbReference type="EMBL" id="JAAAHW010011292">
    <property type="protein sequence ID" value="KAF9920290.1"/>
    <property type="molecule type" value="Genomic_DNA"/>
</dbReference>
<dbReference type="InterPro" id="IPR013087">
    <property type="entry name" value="Znf_C2H2_type"/>
</dbReference>
<dbReference type="PROSITE" id="PS00028">
    <property type="entry name" value="ZINC_FINGER_C2H2_1"/>
    <property type="match status" value="1"/>
</dbReference>
<evidence type="ECO:0000259" key="3">
    <source>
        <dbReference type="PROSITE" id="PS50157"/>
    </source>
</evidence>
<organism evidence="4 5">
    <name type="scientific">Modicella reniformis</name>
    <dbReference type="NCBI Taxonomy" id="1440133"/>
    <lineage>
        <taxon>Eukaryota</taxon>
        <taxon>Fungi</taxon>
        <taxon>Fungi incertae sedis</taxon>
        <taxon>Mucoromycota</taxon>
        <taxon>Mortierellomycotina</taxon>
        <taxon>Mortierellomycetes</taxon>
        <taxon>Mortierellales</taxon>
        <taxon>Mortierellaceae</taxon>
        <taxon>Modicella</taxon>
    </lineage>
</organism>
<dbReference type="AlphaFoldDB" id="A0A9P6LRQ5"/>
<comment type="caution">
    <text evidence="4">The sequence shown here is derived from an EMBL/GenBank/DDBJ whole genome shotgun (WGS) entry which is preliminary data.</text>
</comment>
<keyword evidence="1" id="KW-0479">Metal-binding</keyword>
<keyword evidence="1" id="KW-0862">Zinc</keyword>
<gene>
    <name evidence="4" type="ORF">BGZ65_011389</name>
</gene>
<reference evidence="4" key="1">
    <citation type="journal article" date="2020" name="Fungal Divers.">
        <title>Resolving the Mortierellaceae phylogeny through synthesis of multi-gene phylogenetics and phylogenomics.</title>
        <authorList>
            <person name="Vandepol N."/>
            <person name="Liber J."/>
            <person name="Desiro A."/>
            <person name="Na H."/>
            <person name="Kennedy M."/>
            <person name="Barry K."/>
            <person name="Grigoriev I.V."/>
            <person name="Miller A.N."/>
            <person name="O'Donnell K."/>
            <person name="Stajich J.E."/>
            <person name="Bonito G."/>
        </authorList>
    </citation>
    <scope>NUCLEOTIDE SEQUENCE</scope>
    <source>
        <strain evidence="4">MES-2147</strain>
    </source>
</reference>
<feature type="region of interest" description="Disordered" evidence="2">
    <location>
        <begin position="102"/>
        <end position="208"/>
    </location>
</feature>
<protein>
    <recommendedName>
        <fullName evidence="3">C2H2-type domain-containing protein</fullName>
    </recommendedName>
</protein>
<evidence type="ECO:0000313" key="4">
    <source>
        <dbReference type="EMBL" id="KAF9920290.1"/>
    </source>
</evidence>
<evidence type="ECO:0000313" key="5">
    <source>
        <dbReference type="Proteomes" id="UP000749646"/>
    </source>
</evidence>
<dbReference type="PROSITE" id="PS50157">
    <property type="entry name" value="ZINC_FINGER_C2H2_2"/>
    <property type="match status" value="1"/>
</dbReference>
<feature type="compositionally biased region" description="Polar residues" evidence="2">
    <location>
        <begin position="128"/>
        <end position="142"/>
    </location>
</feature>
<dbReference type="OrthoDB" id="2152896at2759"/>
<dbReference type="Proteomes" id="UP000749646">
    <property type="component" value="Unassembled WGS sequence"/>
</dbReference>
<accession>A0A9P6LRQ5</accession>
<feature type="non-terminal residue" evidence="4">
    <location>
        <position position="208"/>
    </location>
</feature>
<dbReference type="GO" id="GO:0008270">
    <property type="term" value="F:zinc ion binding"/>
    <property type="evidence" value="ECO:0007669"/>
    <property type="project" value="UniProtKB-KW"/>
</dbReference>